<dbReference type="VEuPathDB" id="FungiDB:PV07_01969"/>
<dbReference type="GeneID" id="27341163"/>
<organism evidence="2 3">
    <name type="scientific">Cladophialophora immunda</name>
    <dbReference type="NCBI Taxonomy" id="569365"/>
    <lineage>
        <taxon>Eukaryota</taxon>
        <taxon>Fungi</taxon>
        <taxon>Dikarya</taxon>
        <taxon>Ascomycota</taxon>
        <taxon>Pezizomycotina</taxon>
        <taxon>Eurotiomycetes</taxon>
        <taxon>Chaetothyriomycetidae</taxon>
        <taxon>Chaetothyriales</taxon>
        <taxon>Herpotrichiellaceae</taxon>
        <taxon>Cladophialophora</taxon>
    </lineage>
</organism>
<protein>
    <recommendedName>
        <fullName evidence="1">AB hydrolase-1 domain-containing protein</fullName>
    </recommendedName>
</protein>
<feature type="domain" description="AB hydrolase-1" evidence="1">
    <location>
        <begin position="63"/>
        <end position="227"/>
    </location>
</feature>
<dbReference type="OrthoDB" id="294702at2759"/>
<evidence type="ECO:0000259" key="1">
    <source>
        <dbReference type="Pfam" id="PF12697"/>
    </source>
</evidence>
<sequence length="338" mass="37810">MATMDDYDKVKGEEEHILPLPGDRQLAYAHSGPATSRTVVIFFTGIMSVGTAPNTPAPCRDLGVHWISPTLPGMGNSSTRDKKVPYYVSLARDMVALLAHLYPTDAFDALYVAGGSYGTVQAQMLYGAPYDLFPPGRKIVGCVLLSGFAPLKYHPGYAKTLNWQNWFSFGPPTRVLPFHLLQRLFRLAVESKLHTVDGAKTFLRQTLIDKMDDEEKSTFGKWLEKNDLAEDAFLDQMARGIIRCCVNWDGFMEVSDVIHSDWGFEPKELDEEHASKPVLVVSSDVDQIGGSTNNWLVDNYRSTKHKLVPGGHISSLFYMDEIWDEIIQMAKSQVDRDA</sequence>
<gene>
    <name evidence="2" type="ORF">PV07_01969</name>
</gene>
<dbReference type="RefSeq" id="XP_016255481.1">
    <property type="nucleotide sequence ID" value="XM_016388553.1"/>
</dbReference>
<evidence type="ECO:0000313" key="3">
    <source>
        <dbReference type="Proteomes" id="UP000054466"/>
    </source>
</evidence>
<dbReference type="Pfam" id="PF12697">
    <property type="entry name" value="Abhydrolase_6"/>
    <property type="match status" value="1"/>
</dbReference>
<keyword evidence="3" id="KW-1185">Reference proteome</keyword>
<reference evidence="2 3" key="1">
    <citation type="submission" date="2015-01" db="EMBL/GenBank/DDBJ databases">
        <title>The Genome Sequence of Cladophialophora immunda CBS83496.</title>
        <authorList>
            <consortium name="The Broad Institute Genomics Platform"/>
            <person name="Cuomo C."/>
            <person name="de Hoog S."/>
            <person name="Gorbushina A."/>
            <person name="Stielow B."/>
            <person name="Teixiera M."/>
            <person name="Abouelleil A."/>
            <person name="Chapman S.B."/>
            <person name="Priest M."/>
            <person name="Young S.K."/>
            <person name="Wortman J."/>
            <person name="Nusbaum C."/>
            <person name="Birren B."/>
        </authorList>
    </citation>
    <scope>NUCLEOTIDE SEQUENCE [LARGE SCALE GENOMIC DNA]</scope>
    <source>
        <strain evidence="2 3">CBS 83496</strain>
    </source>
</reference>
<dbReference type="AlphaFoldDB" id="A0A0D2CZ71"/>
<evidence type="ECO:0000313" key="2">
    <source>
        <dbReference type="EMBL" id="KIW35265.1"/>
    </source>
</evidence>
<dbReference type="Proteomes" id="UP000054466">
    <property type="component" value="Unassembled WGS sequence"/>
</dbReference>
<dbReference type="InterPro" id="IPR029058">
    <property type="entry name" value="AB_hydrolase_fold"/>
</dbReference>
<dbReference type="Gene3D" id="3.40.50.1820">
    <property type="entry name" value="alpha/beta hydrolase"/>
    <property type="match status" value="1"/>
</dbReference>
<name>A0A0D2CZ71_9EURO</name>
<dbReference type="SUPFAM" id="SSF53474">
    <property type="entry name" value="alpha/beta-Hydrolases"/>
    <property type="match status" value="1"/>
</dbReference>
<dbReference type="InterPro" id="IPR000073">
    <property type="entry name" value="AB_hydrolase_1"/>
</dbReference>
<accession>A0A0D2CZ71</accession>
<dbReference type="HOGENOM" id="CLU_071634_0_0_1"/>
<dbReference type="EMBL" id="KN847040">
    <property type="protein sequence ID" value="KIW35265.1"/>
    <property type="molecule type" value="Genomic_DNA"/>
</dbReference>
<proteinExistence type="predicted"/>